<evidence type="ECO:0000313" key="12">
    <source>
        <dbReference type="Proteomes" id="UP000184383"/>
    </source>
</evidence>
<organism evidence="11 12">
    <name type="scientific">Aspergillus wentii DTO 134E9</name>
    <dbReference type="NCBI Taxonomy" id="1073089"/>
    <lineage>
        <taxon>Eukaryota</taxon>
        <taxon>Fungi</taxon>
        <taxon>Dikarya</taxon>
        <taxon>Ascomycota</taxon>
        <taxon>Pezizomycotina</taxon>
        <taxon>Eurotiomycetes</taxon>
        <taxon>Eurotiomycetidae</taxon>
        <taxon>Eurotiales</taxon>
        <taxon>Aspergillaceae</taxon>
        <taxon>Aspergillus</taxon>
        <taxon>Aspergillus subgen. Cremei</taxon>
    </lineage>
</organism>
<comment type="subcellular location">
    <subcellularLocation>
        <location evidence="1">Golgi apparatus membrane</location>
        <topology evidence="1">Single-pass type II membrane protein</topology>
    </subcellularLocation>
</comment>
<keyword evidence="7 10" id="KW-1133">Transmembrane helix</keyword>
<keyword evidence="5 10" id="KW-0812">Transmembrane</keyword>
<evidence type="ECO:0000256" key="9">
    <source>
        <dbReference type="ARBA" id="ARBA00023136"/>
    </source>
</evidence>
<evidence type="ECO:0000256" key="6">
    <source>
        <dbReference type="ARBA" id="ARBA00022968"/>
    </source>
</evidence>
<dbReference type="STRING" id="1073089.A0A1L9RR10"/>
<reference evidence="12" key="1">
    <citation type="journal article" date="2017" name="Genome Biol.">
        <title>Comparative genomics reveals high biological diversity and specific adaptations in the industrially and medically important fungal genus Aspergillus.</title>
        <authorList>
            <person name="de Vries R.P."/>
            <person name="Riley R."/>
            <person name="Wiebenga A."/>
            <person name="Aguilar-Osorio G."/>
            <person name="Amillis S."/>
            <person name="Uchima C.A."/>
            <person name="Anderluh G."/>
            <person name="Asadollahi M."/>
            <person name="Askin M."/>
            <person name="Barry K."/>
            <person name="Battaglia E."/>
            <person name="Bayram O."/>
            <person name="Benocci T."/>
            <person name="Braus-Stromeyer S.A."/>
            <person name="Caldana C."/>
            <person name="Canovas D."/>
            <person name="Cerqueira G.C."/>
            <person name="Chen F."/>
            <person name="Chen W."/>
            <person name="Choi C."/>
            <person name="Clum A."/>
            <person name="Dos Santos R.A."/>
            <person name="Damasio A.R."/>
            <person name="Diallinas G."/>
            <person name="Emri T."/>
            <person name="Fekete E."/>
            <person name="Flipphi M."/>
            <person name="Freyberg S."/>
            <person name="Gallo A."/>
            <person name="Gournas C."/>
            <person name="Habgood R."/>
            <person name="Hainaut M."/>
            <person name="Harispe M.L."/>
            <person name="Henrissat B."/>
            <person name="Hilden K.S."/>
            <person name="Hope R."/>
            <person name="Hossain A."/>
            <person name="Karabika E."/>
            <person name="Karaffa L."/>
            <person name="Karanyi Z."/>
            <person name="Krasevec N."/>
            <person name="Kuo A."/>
            <person name="Kusch H."/>
            <person name="LaButti K."/>
            <person name="Lagendijk E.L."/>
            <person name="Lapidus A."/>
            <person name="Levasseur A."/>
            <person name="Lindquist E."/>
            <person name="Lipzen A."/>
            <person name="Logrieco A.F."/>
            <person name="MacCabe A."/>
            <person name="Maekelae M.R."/>
            <person name="Malavazi I."/>
            <person name="Melin P."/>
            <person name="Meyer V."/>
            <person name="Mielnichuk N."/>
            <person name="Miskei M."/>
            <person name="Molnar A.P."/>
            <person name="Mule G."/>
            <person name="Ngan C.Y."/>
            <person name="Orejas M."/>
            <person name="Orosz E."/>
            <person name="Ouedraogo J.P."/>
            <person name="Overkamp K.M."/>
            <person name="Park H.-S."/>
            <person name="Perrone G."/>
            <person name="Piumi F."/>
            <person name="Punt P.J."/>
            <person name="Ram A.F."/>
            <person name="Ramon A."/>
            <person name="Rauscher S."/>
            <person name="Record E."/>
            <person name="Riano-Pachon D.M."/>
            <person name="Robert V."/>
            <person name="Roehrig J."/>
            <person name="Ruller R."/>
            <person name="Salamov A."/>
            <person name="Salih N.S."/>
            <person name="Samson R.A."/>
            <person name="Sandor E."/>
            <person name="Sanguinetti M."/>
            <person name="Schuetze T."/>
            <person name="Sepcic K."/>
            <person name="Shelest E."/>
            <person name="Sherlock G."/>
            <person name="Sophianopoulou V."/>
            <person name="Squina F.M."/>
            <person name="Sun H."/>
            <person name="Susca A."/>
            <person name="Todd R.B."/>
            <person name="Tsang A."/>
            <person name="Unkles S.E."/>
            <person name="van de Wiele N."/>
            <person name="van Rossen-Uffink D."/>
            <person name="Oliveira J.V."/>
            <person name="Vesth T.C."/>
            <person name="Visser J."/>
            <person name="Yu J.-H."/>
            <person name="Zhou M."/>
            <person name="Andersen M.R."/>
            <person name="Archer D.B."/>
            <person name="Baker S.E."/>
            <person name="Benoit I."/>
            <person name="Brakhage A.A."/>
            <person name="Braus G.H."/>
            <person name="Fischer R."/>
            <person name="Frisvad J.C."/>
            <person name="Goldman G.H."/>
            <person name="Houbraken J."/>
            <person name="Oakley B."/>
            <person name="Pocsi I."/>
            <person name="Scazzocchio C."/>
            <person name="Seiboth B."/>
            <person name="vanKuyk P.A."/>
            <person name="Wortman J."/>
            <person name="Dyer P.S."/>
            <person name="Grigoriev I.V."/>
        </authorList>
    </citation>
    <scope>NUCLEOTIDE SEQUENCE [LARGE SCALE GENOMIC DNA]</scope>
    <source>
        <strain evidence="12">DTO 134E9</strain>
    </source>
</reference>
<evidence type="ECO:0000313" key="11">
    <source>
        <dbReference type="EMBL" id="OJJ37364.1"/>
    </source>
</evidence>
<dbReference type="GO" id="GO:0000139">
    <property type="term" value="C:Golgi membrane"/>
    <property type="evidence" value="ECO:0007669"/>
    <property type="project" value="UniProtKB-SubCell"/>
</dbReference>
<evidence type="ECO:0008006" key="13">
    <source>
        <dbReference type="Google" id="ProtNLM"/>
    </source>
</evidence>
<dbReference type="GeneID" id="63743826"/>
<name>A0A1L9RR10_ASPWE</name>
<dbReference type="GO" id="GO:0046354">
    <property type="term" value="P:mannan biosynthetic process"/>
    <property type="evidence" value="ECO:0007669"/>
    <property type="project" value="TreeGrafter"/>
</dbReference>
<evidence type="ECO:0000256" key="7">
    <source>
        <dbReference type="ARBA" id="ARBA00022989"/>
    </source>
</evidence>
<evidence type="ECO:0000256" key="10">
    <source>
        <dbReference type="SAM" id="Phobius"/>
    </source>
</evidence>
<dbReference type="AlphaFoldDB" id="A0A1L9RR10"/>
<dbReference type="InterPro" id="IPR029044">
    <property type="entry name" value="Nucleotide-diphossugar_trans"/>
</dbReference>
<dbReference type="Proteomes" id="UP000184383">
    <property type="component" value="Unassembled WGS sequence"/>
</dbReference>
<protein>
    <recommendedName>
        <fullName evidence="13">Alpha-1,2-mannosyltransferase</fullName>
    </recommendedName>
</protein>
<dbReference type="SUPFAM" id="SSF53448">
    <property type="entry name" value="Nucleotide-diphospho-sugar transferases"/>
    <property type="match status" value="1"/>
</dbReference>
<dbReference type="InterPro" id="IPR022751">
    <property type="entry name" value="Alpha_mannosyltransferase"/>
</dbReference>
<sequence>MPAFRPVRLRSILLAMGAVLLICSVYLYWTPTTATASVVPSTAFEVPLAERQNAFWKALKPILERNAPNCPPPARTGDAGAIPFNATTPNDRPDLIEIPAEDRTAMQEAHEKFIREVKESRKLRPVHTPGSKGLVSTAGASYLPVFLSSLRMLRRKGSNLPVEVYMKDSGEYEKRICQKILPELNARCLVLSEIVGDNAIEHYQLKIFAVLFSSFEQILWMDADCFPLDKPELLLETEPFTSSGLVTWPDFWASSASPAYFEVSKQTVLSMSARQSSETGVFLVSKKTHLRTLLLAAYYNYYGPSHYFRLLSQGGPGEGDKETFLQAASALGEPFYAVSERVQAIGHPKENGEISGSAMAQSDPIEDYALTSEGIWRVQDESAGKPPRVFFVHAHYPKFNPGEHVFGESWETKPTLKPDGSLGRAWIAPDDIMQRMGYDVEKEYWEEIKWVSCNLENEFRSWKDIQGICQRVENYWQTVFAEPHDDDPKFTNDA</sequence>
<dbReference type="PANTHER" id="PTHR31646">
    <property type="entry name" value="ALPHA-1,2-MANNOSYLTRANSFERASE MNN2"/>
    <property type="match status" value="1"/>
</dbReference>
<keyword evidence="4" id="KW-0808">Transferase</keyword>
<evidence type="ECO:0000256" key="5">
    <source>
        <dbReference type="ARBA" id="ARBA00022692"/>
    </source>
</evidence>
<keyword evidence="6" id="KW-0735">Signal-anchor</keyword>
<dbReference type="GO" id="GO:0000026">
    <property type="term" value="F:alpha-1,2-mannosyltransferase activity"/>
    <property type="evidence" value="ECO:0007669"/>
    <property type="project" value="TreeGrafter"/>
</dbReference>
<accession>A0A1L9RR10</accession>
<proteinExistence type="inferred from homology"/>
<evidence type="ECO:0000256" key="1">
    <source>
        <dbReference type="ARBA" id="ARBA00004323"/>
    </source>
</evidence>
<comment type="pathway">
    <text evidence="2">Protein modification; protein glycosylation.</text>
</comment>
<keyword evidence="9 10" id="KW-0472">Membrane</keyword>
<dbReference type="EMBL" id="KV878211">
    <property type="protein sequence ID" value="OJJ37364.1"/>
    <property type="molecule type" value="Genomic_DNA"/>
</dbReference>
<evidence type="ECO:0000256" key="4">
    <source>
        <dbReference type="ARBA" id="ARBA00022679"/>
    </source>
</evidence>
<keyword evidence="12" id="KW-1185">Reference proteome</keyword>
<dbReference type="Pfam" id="PF11051">
    <property type="entry name" value="Mannosyl_trans3"/>
    <property type="match status" value="2"/>
</dbReference>
<dbReference type="RefSeq" id="XP_040691040.1">
    <property type="nucleotide sequence ID" value="XM_040827978.1"/>
</dbReference>
<feature type="transmembrane region" description="Helical" evidence="10">
    <location>
        <begin position="12"/>
        <end position="29"/>
    </location>
</feature>
<dbReference type="VEuPathDB" id="FungiDB:ASPWEDRAFT_108348"/>
<keyword evidence="8" id="KW-0333">Golgi apparatus</keyword>
<evidence type="ECO:0000256" key="2">
    <source>
        <dbReference type="ARBA" id="ARBA00004922"/>
    </source>
</evidence>
<dbReference type="OrthoDB" id="4484309at2759"/>
<evidence type="ECO:0000256" key="8">
    <source>
        <dbReference type="ARBA" id="ARBA00023034"/>
    </source>
</evidence>
<dbReference type="PANTHER" id="PTHR31646:SF1">
    <property type="entry name" value="ALPHA-1,2-MANNOSYLTRANSFERASE MNN2"/>
    <property type="match status" value="1"/>
</dbReference>
<gene>
    <name evidence="11" type="ORF">ASPWEDRAFT_108348</name>
</gene>
<evidence type="ECO:0000256" key="3">
    <source>
        <dbReference type="ARBA" id="ARBA00009105"/>
    </source>
</evidence>
<comment type="similarity">
    <text evidence="3">Belongs to the MNN1/MNT family.</text>
</comment>